<evidence type="ECO:0000313" key="2">
    <source>
        <dbReference type="Proteomes" id="UP000739411"/>
    </source>
</evidence>
<reference evidence="1 2" key="1">
    <citation type="submission" date="2020-10" db="EMBL/GenBank/DDBJ databases">
        <title>Connecting structure to function with the recovery of over 1000 high-quality activated sludge metagenome-assembled genomes encoding full-length rRNA genes using long-read sequencing.</title>
        <authorList>
            <person name="Singleton C.M."/>
            <person name="Petriglieri F."/>
            <person name="Kristensen J.M."/>
            <person name="Kirkegaard R.H."/>
            <person name="Michaelsen T.Y."/>
            <person name="Andersen M.H."/>
            <person name="Karst S.M."/>
            <person name="Dueholm M.S."/>
            <person name="Nielsen P.H."/>
            <person name="Albertsen M."/>
        </authorList>
    </citation>
    <scope>NUCLEOTIDE SEQUENCE [LARGE SCALE GENOMIC DNA]</scope>
    <source>
        <strain evidence="1">EsbW_18-Q3-R4-48_BATAC.463</strain>
    </source>
</reference>
<dbReference type="AlphaFoldDB" id="A0A935MX84"/>
<dbReference type="EMBL" id="JADJMS010000047">
    <property type="protein sequence ID" value="MBK7416852.1"/>
    <property type="molecule type" value="Genomic_DNA"/>
</dbReference>
<accession>A0A935MX84</accession>
<gene>
    <name evidence="1" type="ORF">IPJ38_18870</name>
</gene>
<comment type="caution">
    <text evidence="1">The sequence shown here is derived from an EMBL/GenBank/DDBJ whole genome shotgun (WGS) entry which is preliminary data.</text>
</comment>
<sequence>MKMPGNCWSAAATQNATVQSLFYRPCRLTARHAGNAGGGGVSDRRPSGRRVKVLLLRKPLTRWVPGAGGRLLAQTCLVRSHAQSRQGRRWGAQWVGCGTVVMGFDAQQKKLFSTKSRALSENAFQSDVDT</sequence>
<name>A0A935MX84_9RHOO</name>
<proteinExistence type="predicted"/>
<dbReference type="Proteomes" id="UP000739411">
    <property type="component" value="Unassembled WGS sequence"/>
</dbReference>
<organism evidence="1 2">
    <name type="scientific">Candidatus Dechloromonas phosphorivorans</name>
    <dbReference type="NCBI Taxonomy" id="2899244"/>
    <lineage>
        <taxon>Bacteria</taxon>
        <taxon>Pseudomonadati</taxon>
        <taxon>Pseudomonadota</taxon>
        <taxon>Betaproteobacteria</taxon>
        <taxon>Rhodocyclales</taxon>
        <taxon>Azonexaceae</taxon>
        <taxon>Dechloromonas</taxon>
    </lineage>
</organism>
<protein>
    <submittedName>
        <fullName evidence="1">Uncharacterized protein</fullName>
    </submittedName>
</protein>
<evidence type="ECO:0000313" key="1">
    <source>
        <dbReference type="EMBL" id="MBK7416852.1"/>
    </source>
</evidence>